<name>A0A6J8CM66_MYTCO</name>
<dbReference type="AlphaFoldDB" id="A0A6J8CM66"/>
<keyword evidence="1" id="KW-0378">Hydrolase</keyword>
<feature type="coiled-coil region" evidence="2">
    <location>
        <begin position="251"/>
        <end position="343"/>
    </location>
</feature>
<reference evidence="3 4" key="1">
    <citation type="submission" date="2020-06" db="EMBL/GenBank/DDBJ databases">
        <authorList>
            <person name="Li R."/>
            <person name="Bekaert M."/>
        </authorList>
    </citation>
    <scope>NUCLEOTIDE SEQUENCE [LARGE SCALE GENOMIC DNA]</scope>
    <source>
        <strain evidence="4">wild</strain>
    </source>
</reference>
<organism evidence="3 4">
    <name type="scientific">Mytilus coruscus</name>
    <name type="common">Sea mussel</name>
    <dbReference type="NCBI Taxonomy" id="42192"/>
    <lineage>
        <taxon>Eukaryota</taxon>
        <taxon>Metazoa</taxon>
        <taxon>Spiralia</taxon>
        <taxon>Lophotrochozoa</taxon>
        <taxon>Mollusca</taxon>
        <taxon>Bivalvia</taxon>
        <taxon>Autobranchia</taxon>
        <taxon>Pteriomorphia</taxon>
        <taxon>Mytilida</taxon>
        <taxon>Mytiloidea</taxon>
        <taxon>Mytilidae</taxon>
        <taxon>Mytilinae</taxon>
        <taxon>Mytilus</taxon>
    </lineage>
</organism>
<accession>A0A6J8CM66</accession>
<evidence type="ECO:0000256" key="1">
    <source>
        <dbReference type="ARBA" id="ARBA00022722"/>
    </source>
</evidence>
<dbReference type="PANTHER" id="PTHR11046">
    <property type="entry name" value="OLIGORIBONUCLEASE, MITOCHONDRIAL"/>
    <property type="match status" value="1"/>
</dbReference>
<dbReference type="PANTHER" id="PTHR11046:SF29">
    <property type="match status" value="1"/>
</dbReference>
<dbReference type="Proteomes" id="UP000507470">
    <property type="component" value="Unassembled WGS sequence"/>
</dbReference>
<evidence type="ECO:0000313" key="3">
    <source>
        <dbReference type="EMBL" id="CAC5395940.1"/>
    </source>
</evidence>
<keyword evidence="1" id="KW-0540">Nuclease</keyword>
<gene>
    <name evidence="3" type="ORF">MCOR_30557</name>
</gene>
<evidence type="ECO:0000256" key="2">
    <source>
        <dbReference type="SAM" id="Coils"/>
    </source>
</evidence>
<keyword evidence="4" id="KW-1185">Reference proteome</keyword>
<dbReference type="GO" id="GO:0000175">
    <property type="term" value="F:3'-5'-RNA exonuclease activity"/>
    <property type="evidence" value="ECO:0007669"/>
    <property type="project" value="InterPro"/>
</dbReference>
<dbReference type="InterPro" id="IPR022894">
    <property type="entry name" value="Oligoribonuclease"/>
</dbReference>
<dbReference type="EMBL" id="CACVKT020005598">
    <property type="protein sequence ID" value="CAC5395940.1"/>
    <property type="molecule type" value="Genomic_DNA"/>
</dbReference>
<protein>
    <submittedName>
        <fullName evidence="3">Uncharacterized protein</fullName>
    </submittedName>
</protein>
<keyword evidence="2" id="KW-0175">Coiled coil</keyword>
<sequence length="722" mass="82531">MNTTFSKSELLTLSGWTAADVADIINKRLTTGLSCITSAQYAFLYMTIAEMDATIYTTLEEILRFAIPAIRIPKWSNVSRTVTRNLLKKEKITEEIISAAGKSQTQKFIGKACNALGINKLSLESPCSSSLTNSATVEAFHEICVYKNKNNYCWGVVCAWMKKLIPEEMQFKCTPDKMKYLHQKVNTLYQCFMKNRKTEDLQEFKNTNFLKFINSTTKASRILTAEEKQNNELAKTCLKLVGDQKQNFQEINCLMEEKAILREMIHEQNKQINLNEAKLTKQKLQIHDLKGQKQENETLKAEIKEKQQIENRKQENIILNRENKIVNDELNSLQNKNKKVITKDPDSRRYTDDLRTCIFELQGIDVPSNKISNVIRSVSDNIFHSSVDLPCRSTVLNICDEAHIVAKQQISETLANSENFDFFSDGTGRDGKKILDMRIHTKKSTLSLGYKVIAKEDSETVANVIKDTLQESASYQNVNVQKFLLSLSAMMSDRSSVMKKTNQIIDEWRSSELSQQLNEVENNSEPAAVRLIRTASEILGPRGDEKNGVRQQWLAFMHDKKKSSKIINYRGNRFNNLFTGAVSIVYHQHDVIDFLSNYFETPNLKLQSVLADISCEGVMSQVAAIAMASVLIAEPYWNLINSNEKYVDLYKFVRPLQSKLAEWKINCDEMFDRNMKPLFENYPHVTDEIVLNAAMCFPNVKSNLNKICEAMLQKLRGSLKTT</sequence>
<dbReference type="OrthoDB" id="6141694at2759"/>
<evidence type="ECO:0000313" key="4">
    <source>
        <dbReference type="Proteomes" id="UP000507470"/>
    </source>
</evidence>
<proteinExistence type="predicted"/>